<dbReference type="EMBL" id="KN656318">
    <property type="protein sequence ID" value="KHN23481.1"/>
    <property type="molecule type" value="Genomic_DNA"/>
</dbReference>
<dbReference type="AlphaFoldDB" id="A0A0B2QPM3"/>
<sequence>MLLKGSLSEPDWLSKAYPLSKEASSLSEHKILENVKPESSALNVQLARPARTLSLLALSAFRPA</sequence>
<evidence type="ECO:0000313" key="1">
    <source>
        <dbReference type="EMBL" id="KHN23481.1"/>
    </source>
</evidence>
<name>A0A0B2QPM3_GLYSO</name>
<reference evidence="1" key="1">
    <citation type="submission" date="2014-07" db="EMBL/GenBank/DDBJ databases">
        <title>Identification of a novel salt tolerance gene in wild soybean by whole-genome sequencing.</title>
        <authorList>
            <person name="Lam H.-M."/>
            <person name="Qi X."/>
            <person name="Li M.-W."/>
            <person name="Liu X."/>
            <person name="Xie M."/>
            <person name="Ni M."/>
            <person name="Xu X."/>
        </authorList>
    </citation>
    <scope>NUCLEOTIDE SEQUENCE [LARGE SCALE GENOMIC DNA]</scope>
    <source>
        <tissue evidence="1">Root</tissue>
    </source>
</reference>
<protein>
    <submittedName>
        <fullName evidence="1">Uncharacterized protein</fullName>
    </submittedName>
</protein>
<proteinExistence type="predicted"/>
<accession>A0A0B2QPM3</accession>
<organism evidence="1">
    <name type="scientific">Glycine soja</name>
    <name type="common">Wild soybean</name>
    <dbReference type="NCBI Taxonomy" id="3848"/>
    <lineage>
        <taxon>Eukaryota</taxon>
        <taxon>Viridiplantae</taxon>
        <taxon>Streptophyta</taxon>
        <taxon>Embryophyta</taxon>
        <taxon>Tracheophyta</taxon>
        <taxon>Spermatophyta</taxon>
        <taxon>Magnoliopsida</taxon>
        <taxon>eudicotyledons</taxon>
        <taxon>Gunneridae</taxon>
        <taxon>Pentapetalae</taxon>
        <taxon>rosids</taxon>
        <taxon>fabids</taxon>
        <taxon>Fabales</taxon>
        <taxon>Fabaceae</taxon>
        <taxon>Papilionoideae</taxon>
        <taxon>50 kb inversion clade</taxon>
        <taxon>NPAAA clade</taxon>
        <taxon>indigoferoid/millettioid clade</taxon>
        <taxon>Phaseoleae</taxon>
        <taxon>Glycine</taxon>
        <taxon>Glycine subgen. Soja</taxon>
    </lineage>
</organism>
<dbReference type="Proteomes" id="UP000053555">
    <property type="component" value="Unassembled WGS sequence"/>
</dbReference>
<gene>
    <name evidence="1" type="ORF">glysoja_042616</name>
</gene>